<accession>A0ABQ2HT81</accession>
<evidence type="ECO:0008006" key="4">
    <source>
        <dbReference type="Google" id="ProtNLM"/>
    </source>
</evidence>
<sequence>MTHSDARERHDGHEEHAPSRRTLVRGAAWAMPAVIVAAPAPAVAASTEALTFTGSACKLPGGSSDNYKGYVFEMAVSSPGGSEDTVTVITGVTVNGTPEPHFAVSVKSGACSCSSCGSAPSNHQWCTAASAGTQRVLLYTDGAASGTSANGEVCVTYVRYRCDCSPVGGGARPVTICSGSRSTPPITGGGGACRISDVFPLPAA</sequence>
<evidence type="ECO:0000313" key="2">
    <source>
        <dbReference type="EMBL" id="GGM89296.1"/>
    </source>
</evidence>
<dbReference type="Proteomes" id="UP000623461">
    <property type="component" value="Unassembled WGS sequence"/>
</dbReference>
<evidence type="ECO:0000256" key="1">
    <source>
        <dbReference type="SAM" id="MobiDB-lite"/>
    </source>
</evidence>
<protein>
    <recommendedName>
        <fullName evidence="4">Tat pathway signal sequence domain protein</fullName>
    </recommendedName>
</protein>
<reference evidence="3" key="1">
    <citation type="journal article" date="2019" name="Int. J. Syst. Evol. Microbiol.">
        <title>The Global Catalogue of Microorganisms (GCM) 10K type strain sequencing project: providing services to taxonomists for standard genome sequencing and annotation.</title>
        <authorList>
            <consortium name="The Broad Institute Genomics Platform"/>
            <consortium name="The Broad Institute Genome Sequencing Center for Infectious Disease"/>
            <person name="Wu L."/>
            <person name="Ma J."/>
        </authorList>
    </citation>
    <scope>NUCLEOTIDE SEQUENCE [LARGE SCALE GENOMIC DNA]</scope>
    <source>
        <strain evidence="3">JCM 1365</strain>
    </source>
</reference>
<dbReference type="EMBL" id="BMNZ01000002">
    <property type="protein sequence ID" value="GGM89296.1"/>
    <property type="molecule type" value="Genomic_DNA"/>
</dbReference>
<proteinExistence type="predicted"/>
<comment type="caution">
    <text evidence="2">The sequence shown here is derived from an EMBL/GenBank/DDBJ whole genome shotgun (WGS) entry which is preliminary data.</text>
</comment>
<evidence type="ECO:0000313" key="3">
    <source>
        <dbReference type="Proteomes" id="UP000623461"/>
    </source>
</evidence>
<organism evidence="2 3">
    <name type="scientific">Terrabacter tumescens</name>
    <dbReference type="NCBI Taxonomy" id="60443"/>
    <lineage>
        <taxon>Bacteria</taxon>
        <taxon>Bacillati</taxon>
        <taxon>Actinomycetota</taxon>
        <taxon>Actinomycetes</taxon>
        <taxon>Micrococcales</taxon>
        <taxon>Intrasporangiaceae</taxon>
        <taxon>Terrabacter</taxon>
    </lineage>
</organism>
<dbReference type="RefSeq" id="WP_030201200.1">
    <property type="nucleotide sequence ID" value="NZ_BMNZ01000002.1"/>
</dbReference>
<dbReference type="InterPro" id="IPR006311">
    <property type="entry name" value="TAT_signal"/>
</dbReference>
<feature type="compositionally biased region" description="Basic and acidic residues" evidence="1">
    <location>
        <begin position="1"/>
        <end position="18"/>
    </location>
</feature>
<dbReference type="PROSITE" id="PS51318">
    <property type="entry name" value="TAT"/>
    <property type="match status" value="1"/>
</dbReference>
<feature type="region of interest" description="Disordered" evidence="1">
    <location>
        <begin position="1"/>
        <end position="21"/>
    </location>
</feature>
<keyword evidence="3" id="KW-1185">Reference proteome</keyword>
<gene>
    <name evidence="2" type="ORF">GCM10009721_13120</name>
</gene>
<name>A0ABQ2HT81_9MICO</name>